<comment type="similarity">
    <text evidence="2">Belongs to the TAPT1 family.</text>
</comment>
<dbReference type="InterPro" id="IPR008010">
    <property type="entry name" value="Tatp1"/>
</dbReference>
<keyword evidence="9" id="KW-1185">Reference proteome</keyword>
<organism evidence="8 9">
    <name type="scientific">Scheffersomyces spartinae</name>
    <dbReference type="NCBI Taxonomy" id="45513"/>
    <lineage>
        <taxon>Eukaryota</taxon>
        <taxon>Fungi</taxon>
        <taxon>Dikarya</taxon>
        <taxon>Ascomycota</taxon>
        <taxon>Saccharomycotina</taxon>
        <taxon>Pichiomycetes</taxon>
        <taxon>Debaryomycetaceae</taxon>
        <taxon>Scheffersomyces</taxon>
    </lineage>
</organism>
<keyword evidence="3 7" id="KW-0812">Transmembrane</keyword>
<keyword evidence="5 7" id="KW-0472">Membrane</keyword>
<evidence type="ECO:0000256" key="1">
    <source>
        <dbReference type="ARBA" id="ARBA00004141"/>
    </source>
</evidence>
<dbReference type="GO" id="GO:0005789">
    <property type="term" value="C:endoplasmic reticulum membrane"/>
    <property type="evidence" value="ECO:0007669"/>
    <property type="project" value="TreeGrafter"/>
</dbReference>
<evidence type="ECO:0000313" key="8">
    <source>
        <dbReference type="EMBL" id="KAG7193869.1"/>
    </source>
</evidence>
<evidence type="ECO:0000256" key="3">
    <source>
        <dbReference type="ARBA" id="ARBA00022692"/>
    </source>
</evidence>
<evidence type="ECO:0000256" key="6">
    <source>
        <dbReference type="SAM" id="MobiDB-lite"/>
    </source>
</evidence>
<comment type="subcellular location">
    <subcellularLocation>
        <location evidence="1">Membrane</location>
        <topology evidence="1">Multi-pass membrane protein</topology>
    </subcellularLocation>
</comment>
<dbReference type="Proteomes" id="UP000790833">
    <property type="component" value="Unassembled WGS sequence"/>
</dbReference>
<keyword evidence="4 7" id="KW-1133">Transmembrane helix</keyword>
<feature type="compositionally biased region" description="Polar residues" evidence="6">
    <location>
        <begin position="412"/>
        <end position="421"/>
    </location>
</feature>
<evidence type="ECO:0000256" key="5">
    <source>
        <dbReference type="ARBA" id="ARBA00023136"/>
    </source>
</evidence>
<name>A0A9P7VAJ9_9ASCO</name>
<feature type="transmembrane region" description="Helical" evidence="7">
    <location>
        <begin position="12"/>
        <end position="32"/>
    </location>
</feature>
<evidence type="ECO:0000256" key="2">
    <source>
        <dbReference type="ARBA" id="ARBA00008803"/>
    </source>
</evidence>
<accession>A0A9P7VAJ9</accession>
<dbReference type="PANTHER" id="PTHR13317:SF4">
    <property type="entry name" value="TRANSMEMBRANE ANTERIOR POSTERIOR TRANSFORMATION PROTEIN 1 HOMOLOG"/>
    <property type="match status" value="1"/>
</dbReference>
<dbReference type="GeneID" id="66118441"/>
<dbReference type="EMBL" id="JAHMUF010000009">
    <property type="protein sequence ID" value="KAG7193869.1"/>
    <property type="molecule type" value="Genomic_DNA"/>
</dbReference>
<gene>
    <name evidence="8" type="ORF">KQ657_005067</name>
</gene>
<dbReference type="OrthoDB" id="5376140at2759"/>
<evidence type="ECO:0000313" key="9">
    <source>
        <dbReference type="Proteomes" id="UP000790833"/>
    </source>
</evidence>
<feature type="region of interest" description="Disordered" evidence="6">
    <location>
        <begin position="403"/>
        <end position="453"/>
    </location>
</feature>
<feature type="transmembrane region" description="Helical" evidence="7">
    <location>
        <begin position="317"/>
        <end position="333"/>
    </location>
</feature>
<proteinExistence type="inferred from homology"/>
<feature type="transmembrane region" description="Helical" evidence="7">
    <location>
        <begin position="245"/>
        <end position="266"/>
    </location>
</feature>
<evidence type="ECO:0000256" key="4">
    <source>
        <dbReference type="ARBA" id="ARBA00022989"/>
    </source>
</evidence>
<dbReference type="Pfam" id="PF05346">
    <property type="entry name" value="DUF747"/>
    <property type="match status" value="1"/>
</dbReference>
<feature type="transmembrane region" description="Helical" evidence="7">
    <location>
        <begin position="137"/>
        <end position="156"/>
    </location>
</feature>
<sequence length="529" mass="59593">MIKVPFLLERFMAFGLMVCFNSFLTLFTLVPLKITVLSTKALIAFVNDPKVSVVRYHLKWIKKDLITVTLIGLSLFIISGRTLDISKMYHDIRGQAHIKLYVTFGMLDVAEKLFSAIGQDIQNVIYSLSILKSLGRFTFFFILGIVYFLLHAYIIIYQTIALHVAANSYSNALLSLLMSNQFAELKSSVFKRFDREGLFQLTLADLSERFQFTLMLSVITLRNFLQLIDTQSGSLPNSWNALNDWLGAVFGPAIVVIGSEIIVDWLKHCYITKFNKFKPRIYTNFLKVLSLDYLQVFKPNPEANHDSIDYIVLTKRIGLPLIATVVSFLKMILPEIVNTDFGSDAKGSSFSNIVVFNLFLIAIFAVLMLIRLILALIILKSANINKHQQDIFIQQPYTTAEHLKESVPTPRQPNSSPTPQSKVVAPTPQHQASTPPPHEGVQQLPSSITPPTILSPPMSPAELSFIPGVPNTELSSINPQTRTFLYDPGEIVPPTMEEKRNKSLITVSNDETEGLGNVTRYEMKSKRIW</sequence>
<reference evidence="8" key="1">
    <citation type="submission" date="2021-03" db="EMBL/GenBank/DDBJ databases">
        <authorList>
            <person name="Palmer J.M."/>
        </authorList>
    </citation>
    <scope>NUCLEOTIDE SEQUENCE</scope>
    <source>
        <strain evidence="8">ARV_011</strain>
    </source>
</reference>
<comment type="caution">
    <text evidence="8">The sequence shown here is derived from an EMBL/GenBank/DDBJ whole genome shotgun (WGS) entry which is preliminary data.</text>
</comment>
<protein>
    <recommendedName>
        <fullName evidence="10">DUF747-domain-containing protein</fullName>
    </recommendedName>
</protein>
<feature type="transmembrane region" description="Helical" evidence="7">
    <location>
        <begin position="353"/>
        <end position="379"/>
    </location>
</feature>
<feature type="transmembrane region" description="Helical" evidence="7">
    <location>
        <begin position="65"/>
        <end position="83"/>
    </location>
</feature>
<dbReference type="PANTHER" id="PTHR13317">
    <property type="entry name" value="TRANSMEMBRANE ANTERIOR POSTERIOR TRANSFORMATION PROTEIN 1 HOMOLOG"/>
    <property type="match status" value="1"/>
</dbReference>
<evidence type="ECO:0000256" key="7">
    <source>
        <dbReference type="SAM" id="Phobius"/>
    </source>
</evidence>
<evidence type="ECO:0008006" key="10">
    <source>
        <dbReference type="Google" id="ProtNLM"/>
    </source>
</evidence>
<dbReference type="AlphaFoldDB" id="A0A9P7VAJ9"/>
<dbReference type="RefSeq" id="XP_043049416.1">
    <property type="nucleotide sequence ID" value="XM_043195711.1"/>
</dbReference>